<protein>
    <submittedName>
        <fullName evidence="1">Uncharacterized protein</fullName>
    </submittedName>
</protein>
<evidence type="ECO:0000313" key="1">
    <source>
        <dbReference type="EMBL" id="BBY49471.1"/>
    </source>
</evidence>
<proteinExistence type="predicted"/>
<accession>A0A7I7RZ53</accession>
<dbReference type="EMBL" id="AP022593">
    <property type="protein sequence ID" value="BBY49471.1"/>
    <property type="molecule type" value="Genomic_DNA"/>
</dbReference>
<gene>
    <name evidence="1" type="ORF">MARA_29390</name>
</gene>
<organism evidence="1 2">
    <name type="scientific">Mycolicibacterium arabiense</name>
    <dbReference type="NCBI Taxonomy" id="1286181"/>
    <lineage>
        <taxon>Bacteria</taxon>
        <taxon>Bacillati</taxon>
        <taxon>Actinomycetota</taxon>
        <taxon>Actinomycetes</taxon>
        <taxon>Mycobacteriales</taxon>
        <taxon>Mycobacteriaceae</taxon>
        <taxon>Mycolicibacterium</taxon>
    </lineage>
</organism>
<name>A0A7I7RZ53_9MYCO</name>
<evidence type="ECO:0000313" key="2">
    <source>
        <dbReference type="Proteomes" id="UP000467428"/>
    </source>
</evidence>
<geneLocation type="plasmid" evidence="2">
    <name>pjcm18538 dna</name>
</geneLocation>
<dbReference type="Proteomes" id="UP000467428">
    <property type="component" value="Chromosome"/>
</dbReference>
<keyword evidence="2" id="KW-1185">Reference proteome</keyword>
<dbReference type="AlphaFoldDB" id="A0A7I7RZ53"/>
<reference evidence="1 2" key="1">
    <citation type="journal article" date="2019" name="Emerg. Microbes Infect.">
        <title>Comprehensive subspecies identification of 175 nontuberculous mycobacteria species based on 7547 genomic profiles.</title>
        <authorList>
            <person name="Matsumoto Y."/>
            <person name="Kinjo T."/>
            <person name="Motooka D."/>
            <person name="Nabeya D."/>
            <person name="Jung N."/>
            <person name="Uechi K."/>
            <person name="Horii T."/>
            <person name="Iida T."/>
            <person name="Fujita J."/>
            <person name="Nakamura S."/>
        </authorList>
    </citation>
    <scope>NUCLEOTIDE SEQUENCE [LARGE SCALE GENOMIC DNA]</scope>
    <source>
        <strain evidence="1 2">JCM 18538</strain>
    </source>
</reference>
<sequence>MAYSIGRKNHRVHMGKLGSSDPTWDAINGFQIPVGEHVRIPGLFAVEFFPPSASEELKRMIKRHNWHGGPHGTTQADFDIVADARSGADWVWWTLGTFVGMESHSKIPDARKYKLPRTFDAVALNAVQVGESITAVVATFYVTEDGARQVDSVWQQDYEPEFVHGRGEWPLAYTAQAMANRRTQQARQSMHDIARSWLKTTCPGFFAANGEPQPLVDLMLFTLREATIAQNLSARDDRVYGALGLSENTFTQTSDDLPGLNLERVEPFTVHYIDTRRTWALWGQRQSILDRGKHHFATYGEIDRWDNWPIVNYVREGLQNSLLRLSISEMLRVYHRLYATMRDGARSEHGRYSMKQLERLRGDLLTLSFNINSIGRDIKVFNDAKWLEDGDAQFTRRATPWVQTLDALRGGQTTVPAVEMSDELAAEQAETMKQLMDDDAQYRGILTATASLSSSMQSMRVSRTALKVSVLSSTVAVVTLLTTNATVQSLGVKVWTWVSGLGFW</sequence>
<dbReference type="KEGG" id="marz:MARA_29390"/>